<keyword evidence="2" id="KW-1185">Reference proteome</keyword>
<organism evidence="1 2">
    <name type="scientific">Linum trigynum</name>
    <dbReference type="NCBI Taxonomy" id="586398"/>
    <lineage>
        <taxon>Eukaryota</taxon>
        <taxon>Viridiplantae</taxon>
        <taxon>Streptophyta</taxon>
        <taxon>Embryophyta</taxon>
        <taxon>Tracheophyta</taxon>
        <taxon>Spermatophyta</taxon>
        <taxon>Magnoliopsida</taxon>
        <taxon>eudicotyledons</taxon>
        <taxon>Gunneridae</taxon>
        <taxon>Pentapetalae</taxon>
        <taxon>rosids</taxon>
        <taxon>fabids</taxon>
        <taxon>Malpighiales</taxon>
        <taxon>Linaceae</taxon>
        <taxon>Linum</taxon>
    </lineage>
</organism>
<name>A0AAV2F8F4_9ROSI</name>
<reference evidence="1 2" key="1">
    <citation type="submission" date="2024-04" db="EMBL/GenBank/DDBJ databases">
        <authorList>
            <person name="Fracassetti M."/>
        </authorList>
    </citation>
    <scope>NUCLEOTIDE SEQUENCE [LARGE SCALE GENOMIC DNA]</scope>
</reference>
<gene>
    <name evidence="1" type="ORF">LTRI10_LOCUS34998</name>
</gene>
<dbReference type="AlphaFoldDB" id="A0AAV2F8F4"/>
<proteinExistence type="predicted"/>
<evidence type="ECO:0000313" key="2">
    <source>
        <dbReference type="Proteomes" id="UP001497516"/>
    </source>
</evidence>
<sequence>MEVITWVPLLVGDLKFLRKTPTRAHGDVMKRAVAHPHWCQLLEMEDDTYIELCVEFFTTFLIHQGKDVIGHRDPVIKFRLGALNHKMSFDELVQAMGIEERSGSDFEVDAI</sequence>
<dbReference type="EMBL" id="OZ034819">
    <property type="protein sequence ID" value="CAL1394499.1"/>
    <property type="molecule type" value="Genomic_DNA"/>
</dbReference>
<evidence type="ECO:0000313" key="1">
    <source>
        <dbReference type="EMBL" id="CAL1394499.1"/>
    </source>
</evidence>
<accession>A0AAV2F8F4</accession>
<protein>
    <submittedName>
        <fullName evidence="1">Uncharacterized protein</fullName>
    </submittedName>
</protein>
<dbReference type="Proteomes" id="UP001497516">
    <property type="component" value="Chromosome 6"/>
</dbReference>